<evidence type="ECO:0000256" key="3">
    <source>
        <dbReference type="ARBA" id="ARBA00007739"/>
    </source>
</evidence>
<dbReference type="GO" id="GO:0030288">
    <property type="term" value="C:outer membrane-bounded periplasmic space"/>
    <property type="evidence" value="ECO:0007669"/>
    <property type="project" value="TreeGrafter"/>
</dbReference>
<dbReference type="InterPro" id="IPR036950">
    <property type="entry name" value="PBP_transglycosylase"/>
</dbReference>
<dbReference type="EMBL" id="AP021875">
    <property type="protein sequence ID" value="BBO75930.1"/>
    <property type="molecule type" value="Genomic_DNA"/>
</dbReference>
<dbReference type="UniPathway" id="UPA00219"/>
<dbReference type="Gene3D" id="1.10.3810.10">
    <property type="entry name" value="Biosynthetic peptidoglycan transglycosylase-like"/>
    <property type="match status" value="1"/>
</dbReference>
<evidence type="ECO:0000256" key="8">
    <source>
        <dbReference type="ARBA" id="ARBA00022801"/>
    </source>
</evidence>
<name>A0A5K7Z5D6_9BACT</name>
<feature type="domain" description="Penicillin-binding protein transpeptidase" evidence="12">
    <location>
        <begin position="302"/>
        <end position="530"/>
    </location>
</feature>
<evidence type="ECO:0000259" key="13">
    <source>
        <dbReference type="Pfam" id="PF00912"/>
    </source>
</evidence>
<dbReference type="GO" id="GO:0008955">
    <property type="term" value="F:peptidoglycan glycosyltransferase activity"/>
    <property type="evidence" value="ECO:0007669"/>
    <property type="project" value="UniProtKB-EC"/>
</dbReference>
<dbReference type="Pfam" id="PF06832">
    <property type="entry name" value="BiPBP_C"/>
    <property type="match status" value="1"/>
</dbReference>
<dbReference type="InterPro" id="IPR050396">
    <property type="entry name" value="Glycosyltr_51/Transpeptidase"/>
</dbReference>
<dbReference type="AlphaFoldDB" id="A0A5K7Z5D6"/>
<dbReference type="GO" id="GO:0004180">
    <property type="term" value="F:carboxypeptidase activity"/>
    <property type="evidence" value="ECO:0007669"/>
    <property type="project" value="UniProtKB-KW"/>
</dbReference>
<keyword evidence="9" id="KW-0511">Multifunctional enzyme</keyword>
<evidence type="ECO:0000313" key="15">
    <source>
        <dbReference type="EMBL" id="BBO75930.1"/>
    </source>
</evidence>
<proteinExistence type="inferred from homology"/>
<evidence type="ECO:0000313" key="16">
    <source>
        <dbReference type="Proteomes" id="UP000427769"/>
    </source>
</evidence>
<dbReference type="PANTHER" id="PTHR32282">
    <property type="entry name" value="BINDING PROTEIN TRANSPEPTIDASE, PUTATIVE-RELATED"/>
    <property type="match status" value="1"/>
</dbReference>
<evidence type="ECO:0000256" key="9">
    <source>
        <dbReference type="ARBA" id="ARBA00023268"/>
    </source>
</evidence>
<dbReference type="KEGG" id="dwd:DSCW_33470"/>
<dbReference type="OrthoDB" id="9766909at2"/>
<feature type="domain" description="Glycosyl transferase family 51" evidence="13">
    <location>
        <begin position="51"/>
        <end position="219"/>
    </location>
</feature>
<evidence type="ECO:0000256" key="4">
    <source>
        <dbReference type="ARBA" id="ARBA00022645"/>
    </source>
</evidence>
<gene>
    <name evidence="15" type="ORF">DSCW_33470</name>
</gene>
<dbReference type="GO" id="GO:0008658">
    <property type="term" value="F:penicillin binding"/>
    <property type="evidence" value="ECO:0007669"/>
    <property type="project" value="InterPro"/>
</dbReference>
<dbReference type="Gene3D" id="3.40.710.10">
    <property type="entry name" value="DD-peptidase/beta-lactamase superfamily"/>
    <property type="match status" value="1"/>
</dbReference>
<evidence type="ECO:0000259" key="14">
    <source>
        <dbReference type="Pfam" id="PF06832"/>
    </source>
</evidence>
<evidence type="ECO:0000256" key="5">
    <source>
        <dbReference type="ARBA" id="ARBA00022670"/>
    </source>
</evidence>
<dbReference type="InterPro" id="IPR011815">
    <property type="entry name" value="PBP_1c"/>
</dbReference>
<dbReference type="InterPro" id="IPR023346">
    <property type="entry name" value="Lysozyme-like_dom_sf"/>
</dbReference>
<keyword evidence="8" id="KW-0378">Hydrolase</keyword>
<dbReference type="InterPro" id="IPR001460">
    <property type="entry name" value="PCN-bd_Tpept"/>
</dbReference>
<dbReference type="RefSeq" id="WP_155304803.1">
    <property type="nucleotide sequence ID" value="NZ_AP021875.1"/>
</dbReference>
<dbReference type="GO" id="GO:0006508">
    <property type="term" value="P:proteolysis"/>
    <property type="evidence" value="ECO:0007669"/>
    <property type="project" value="UniProtKB-KW"/>
</dbReference>
<organism evidence="15 16">
    <name type="scientific">Desulfosarcina widdelii</name>
    <dbReference type="NCBI Taxonomy" id="947919"/>
    <lineage>
        <taxon>Bacteria</taxon>
        <taxon>Pseudomonadati</taxon>
        <taxon>Thermodesulfobacteriota</taxon>
        <taxon>Desulfobacteria</taxon>
        <taxon>Desulfobacterales</taxon>
        <taxon>Desulfosarcinaceae</taxon>
        <taxon>Desulfosarcina</taxon>
    </lineage>
</organism>
<dbReference type="Pfam" id="PF00905">
    <property type="entry name" value="Transpeptidase"/>
    <property type="match status" value="1"/>
</dbReference>
<comment type="catalytic activity">
    <reaction evidence="11">
        <text>[GlcNAc-(1-&gt;4)-Mur2Ac(oyl-L-Ala-gamma-D-Glu-L-Lys-D-Ala-D-Ala)](n)-di-trans,octa-cis-undecaprenyl diphosphate + beta-D-GlcNAc-(1-&gt;4)-Mur2Ac(oyl-L-Ala-gamma-D-Glu-L-Lys-D-Ala-D-Ala)-di-trans,octa-cis-undecaprenyl diphosphate = [GlcNAc-(1-&gt;4)-Mur2Ac(oyl-L-Ala-gamma-D-Glu-L-Lys-D-Ala-D-Ala)](n+1)-di-trans,octa-cis-undecaprenyl diphosphate + di-trans,octa-cis-undecaprenyl diphosphate + H(+)</text>
        <dbReference type="Rhea" id="RHEA:23708"/>
        <dbReference type="Rhea" id="RHEA-COMP:9602"/>
        <dbReference type="Rhea" id="RHEA-COMP:9603"/>
        <dbReference type="ChEBI" id="CHEBI:15378"/>
        <dbReference type="ChEBI" id="CHEBI:58405"/>
        <dbReference type="ChEBI" id="CHEBI:60033"/>
        <dbReference type="ChEBI" id="CHEBI:78435"/>
        <dbReference type="EC" id="2.4.99.28"/>
    </reaction>
</comment>
<dbReference type="PANTHER" id="PTHR32282:SF15">
    <property type="entry name" value="PENICILLIN-BINDING PROTEIN 1C"/>
    <property type="match status" value="1"/>
</dbReference>
<dbReference type="GO" id="GO:0009252">
    <property type="term" value="P:peptidoglycan biosynthetic process"/>
    <property type="evidence" value="ECO:0007669"/>
    <property type="project" value="UniProtKB-UniPathway"/>
</dbReference>
<evidence type="ECO:0000256" key="10">
    <source>
        <dbReference type="ARBA" id="ARBA00044770"/>
    </source>
</evidence>
<reference evidence="15 16" key="1">
    <citation type="submission" date="2019-11" db="EMBL/GenBank/DDBJ databases">
        <title>Comparative genomics of hydrocarbon-degrading Desulfosarcina strains.</title>
        <authorList>
            <person name="Watanabe M."/>
            <person name="Kojima H."/>
            <person name="Fukui M."/>
        </authorList>
    </citation>
    <scope>NUCLEOTIDE SEQUENCE [LARGE SCALE GENOMIC DNA]</scope>
    <source>
        <strain evidence="15 16">PP31</strain>
    </source>
</reference>
<keyword evidence="16" id="KW-1185">Reference proteome</keyword>
<evidence type="ECO:0000259" key="12">
    <source>
        <dbReference type="Pfam" id="PF00905"/>
    </source>
</evidence>
<evidence type="ECO:0000256" key="7">
    <source>
        <dbReference type="ARBA" id="ARBA00022679"/>
    </source>
</evidence>
<dbReference type="SUPFAM" id="SSF56601">
    <property type="entry name" value="beta-lactamase/transpeptidase-like"/>
    <property type="match status" value="1"/>
</dbReference>
<keyword evidence="7" id="KW-0808">Transferase</keyword>
<keyword evidence="4" id="KW-0121">Carboxypeptidase</keyword>
<dbReference type="Proteomes" id="UP000427769">
    <property type="component" value="Chromosome"/>
</dbReference>
<comment type="similarity">
    <text evidence="3">In the N-terminal section; belongs to the glycosyltransferase 51 family.</text>
</comment>
<protein>
    <recommendedName>
        <fullName evidence="10">peptidoglycan glycosyltransferase</fullName>
        <ecNumber evidence="10">2.4.99.28</ecNumber>
    </recommendedName>
</protein>
<accession>A0A5K7Z5D6</accession>
<dbReference type="NCBIfam" id="TIGR02073">
    <property type="entry name" value="PBP_1c"/>
    <property type="match status" value="1"/>
</dbReference>
<keyword evidence="6" id="KW-0328">Glycosyltransferase</keyword>
<evidence type="ECO:0000256" key="1">
    <source>
        <dbReference type="ARBA" id="ARBA00004752"/>
    </source>
</evidence>
<dbReference type="EC" id="2.4.99.28" evidence="10"/>
<dbReference type="InterPro" id="IPR001264">
    <property type="entry name" value="Glyco_trans_51"/>
</dbReference>
<evidence type="ECO:0000256" key="11">
    <source>
        <dbReference type="ARBA" id="ARBA00049902"/>
    </source>
</evidence>
<evidence type="ECO:0000256" key="2">
    <source>
        <dbReference type="ARBA" id="ARBA00007090"/>
    </source>
</evidence>
<comment type="pathway">
    <text evidence="1">Cell wall biogenesis; peptidoglycan biosynthesis.</text>
</comment>
<comment type="similarity">
    <text evidence="2">In the C-terminal section; belongs to the transpeptidase family.</text>
</comment>
<dbReference type="Pfam" id="PF00912">
    <property type="entry name" value="Transgly"/>
    <property type="match status" value="1"/>
</dbReference>
<evidence type="ECO:0000256" key="6">
    <source>
        <dbReference type="ARBA" id="ARBA00022676"/>
    </source>
</evidence>
<sequence>MKRGLLVLAAAFVLAAAGYLLCPRPELEAAYPQSRAFFDSQGRLLRLTLADDDRYRLHCPLERMEPRLIQATLFYEDKDFYRHPGVDALALARAFWATYIARSRRVGASTIAMQVARLRWRLHTGSLPGKLHQILRALQLTRHYDKDRILEAYLNLAPYGGNIEGIQAASLIYFNKTADRLTLPEALTLAVVPQNPVHRNPATTNGFANLQAARNHLLDRWLRAHPKDCHLNGFFDLPLSVRHPSRLPFQAPHFVNHLDAELLPTKCRIIHTTLDLHRQQTVEALVRAHIARHASEGLHNAAVLVLDRRSMALKAMVGSADFFDDAIFGQVNGTAARRSPGSALKPFVYALAMDKGLIHPASLMKDAPRRYGGFTPENYDQRFLGPVSAHDALILSRNLPATRLQALLGEPGFQGFLQQAGIGNLKPAEFYGLALCLGGVEVTMLELTSLYAALANGGELRSIRMLADGKDAAEPRRLLSAEASFLTMDILKDNPPPESHRIAAMAHGANQVAWKTGTSHGFRDAWAVGICDGLVVAVWVGNFDGQGNRAFVGRSAAGPLLFEVLAALAPDRGWTVEKDVNFSQLNLRQVDVCALTGELPGKYCRHTKKSGFIPGVSPIRVCSIHRAIPVDTATGRRACMHMPGKTEMRVFEFWPSDLLSIFRTAGIVLKDPPPFGEDCRLDQQATSGLPPSITSPQAGLVAAMNSESTSTRQVPFLAVADGDVRRLYWFVDNRYVGASPPGQPLMWTARSGTFDVRVVDDHGRAASTTLTVEWVR</sequence>
<dbReference type="SUPFAM" id="SSF53955">
    <property type="entry name" value="Lysozyme-like"/>
    <property type="match status" value="1"/>
</dbReference>
<keyword evidence="5" id="KW-0645">Protease</keyword>
<dbReference type="InterPro" id="IPR009647">
    <property type="entry name" value="PBP_C"/>
</dbReference>
<dbReference type="InterPro" id="IPR012338">
    <property type="entry name" value="Beta-lactam/transpept-like"/>
</dbReference>
<feature type="domain" description="Penicillin-binding C-terminal" evidence="14">
    <location>
        <begin position="682"/>
        <end position="767"/>
    </location>
</feature>